<comment type="similarity">
    <text evidence="14">Belongs to the UbiA prenyltransferase family. Protoheme IX farnesyltransferase subfamily.</text>
</comment>
<evidence type="ECO:0000256" key="2">
    <source>
        <dbReference type="ARBA" id="ARBA00004919"/>
    </source>
</evidence>
<keyword evidence="4 14" id="KW-1003">Cell membrane</keyword>
<dbReference type="AlphaFoldDB" id="A0A508X9J5"/>
<evidence type="ECO:0000313" key="16">
    <source>
        <dbReference type="EMBL" id="VTZ64820.1"/>
    </source>
</evidence>
<keyword evidence="8 14" id="KW-0350">Heme biosynthesis</keyword>
<organism evidence="16">
    <name type="scientific">Sinorhizobium medicae</name>
    <dbReference type="NCBI Taxonomy" id="110321"/>
    <lineage>
        <taxon>Bacteria</taxon>
        <taxon>Pseudomonadati</taxon>
        <taxon>Pseudomonadota</taxon>
        <taxon>Alphaproteobacteria</taxon>
        <taxon>Hyphomicrobiales</taxon>
        <taxon>Rhizobiaceae</taxon>
        <taxon>Sinorhizobium/Ensifer group</taxon>
        <taxon>Sinorhizobium</taxon>
    </lineage>
</organism>
<feature type="transmembrane region" description="Helical" evidence="14">
    <location>
        <begin position="296"/>
        <end position="316"/>
    </location>
</feature>
<dbReference type="GO" id="GO:0005886">
    <property type="term" value="C:plasma membrane"/>
    <property type="evidence" value="ECO:0007669"/>
    <property type="project" value="UniProtKB-SubCell"/>
</dbReference>
<name>A0A508X9J5_9HYPH</name>
<evidence type="ECO:0000256" key="4">
    <source>
        <dbReference type="ARBA" id="ARBA00022475"/>
    </source>
</evidence>
<protein>
    <recommendedName>
        <fullName evidence="11 14">Protoheme IX farnesyltransferase</fullName>
        <ecNumber evidence="3 14">2.5.1.141</ecNumber>
    </recommendedName>
    <alternativeName>
        <fullName evidence="12 14">Heme B farnesyltransferase</fullName>
    </alternativeName>
    <alternativeName>
        <fullName evidence="10 14">Heme O synthase</fullName>
    </alternativeName>
</protein>
<dbReference type="PROSITE" id="PS00943">
    <property type="entry name" value="UBIA"/>
    <property type="match status" value="1"/>
</dbReference>
<evidence type="ECO:0000256" key="14">
    <source>
        <dbReference type="HAMAP-Rule" id="MF_00154"/>
    </source>
</evidence>
<keyword evidence="6 14" id="KW-0812">Transmembrane</keyword>
<feature type="transmembrane region" description="Helical" evidence="14">
    <location>
        <begin position="168"/>
        <end position="188"/>
    </location>
</feature>
<dbReference type="NCBIfam" id="NF003349">
    <property type="entry name" value="PRK04375.1-2"/>
    <property type="match status" value="1"/>
</dbReference>
<reference evidence="16" key="1">
    <citation type="submission" date="2019-06" db="EMBL/GenBank/DDBJ databases">
        <authorList>
            <person name="Le Quere A."/>
            <person name="Colella S."/>
        </authorList>
    </citation>
    <scope>NUCLEOTIDE SEQUENCE</scope>
    <source>
        <strain evidence="16">EmedicaeMD41</strain>
    </source>
</reference>
<dbReference type="PANTHER" id="PTHR43448:SF7">
    <property type="entry name" value="4-HYDROXYBENZOATE SOLANESYLTRANSFERASE"/>
    <property type="match status" value="1"/>
</dbReference>
<dbReference type="CDD" id="cd13957">
    <property type="entry name" value="PT_UbiA_Cox10"/>
    <property type="match status" value="1"/>
</dbReference>
<dbReference type="InterPro" id="IPR000537">
    <property type="entry name" value="UbiA_prenyltransferase"/>
</dbReference>
<evidence type="ECO:0000256" key="3">
    <source>
        <dbReference type="ARBA" id="ARBA00012292"/>
    </source>
</evidence>
<sequence length="358" mass="38063">MGAAPADQVTGNEQKPPVTAASPRRQAGAKRLFLPHQVQGKDMTVIDNHEAVGMEGAPRLSEASARDYFELLKPRVMSLVVFTAFAGLILAPGHINPFIGFTAILCIAIGAGASGALNMWYDADIDAVMSRTAKRPIPAGKILPQEALAFGLTLSAFSVIILGLAVHWLAAGLLAFTIFFYVAVYTMWLKRSTPQNIVIGGAAGAFPPMIGWACVTGGISVESIVLFLIIFLWTPAHFWALALFKMGEYGAVGVPMMPNVCGEATTKRQIVIYAVLTAISGICPTLLGFASLGYGALATALGLGFVGYSLGVLRMPEGDKRMVPAKKLFAFSIVYLFAIFSALLVDYAIARIWFGGVI</sequence>
<dbReference type="PANTHER" id="PTHR43448">
    <property type="entry name" value="PROTOHEME IX FARNESYLTRANSFERASE, MITOCHONDRIAL"/>
    <property type="match status" value="1"/>
</dbReference>
<evidence type="ECO:0000256" key="6">
    <source>
        <dbReference type="ARBA" id="ARBA00022692"/>
    </source>
</evidence>
<keyword evidence="9 14" id="KW-0472">Membrane</keyword>
<evidence type="ECO:0000256" key="15">
    <source>
        <dbReference type="SAM" id="MobiDB-lite"/>
    </source>
</evidence>
<evidence type="ECO:0000256" key="10">
    <source>
        <dbReference type="ARBA" id="ARBA00030253"/>
    </source>
</evidence>
<proteinExistence type="inferred from homology"/>
<feature type="transmembrane region" description="Helical" evidence="14">
    <location>
        <begin position="142"/>
        <end position="162"/>
    </location>
</feature>
<dbReference type="Gene3D" id="1.10.357.140">
    <property type="entry name" value="UbiA prenyltransferase"/>
    <property type="match status" value="1"/>
</dbReference>
<dbReference type="GO" id="GO:0008495">
    <property type="term" value="F:protoheme IX farnesyltransferase activity"/>
    <property type="evidence" value="ECO:0007669"/>
    <property type="project" value="UniProtKB-UniRule"/>
</dbReference>
<dbReference type="GO" id="GO:0048034">
    <property type="term" value="P:heme O biosynthetic process"/>
    <property type="evidence" value="ECO:0007669"/>
    <property type="project" value="UniProtKB-UniRule"/>
</dbReference>
<comment type="function">
    <text evidence="14">Converts heme B (protoheme IX) to heme O by substitution of the vinyl group on carbon 2 of heme B porphyrin ring with a hydroxyethyl farnesyl side group.</text>
</comment>
<evidence type="ECO:0000256" key="8">
    <source>
        <dbReference type="ARBA" id="ARBA00023133"/>
    </source>
</evidence>
<evidence type="ECO:0000256" key="13">
    <source>
        <dbReference type="ARBA" id="ARBA00047690"/>
    </source>
</evidence>
<accession>A0A508X9J5</accession>
<dbReference type="InterPro" id="IPR044878">
    <property type="entry name" value="UbiA_sf"/>
</dbReference>
<comment type="miscellaneous">
    <text evidence="14">Carbon 2 of the heme B porphyrin ring is defined according to the Fischer nomenclature.</text>
</comment>
<comment type="pathway">
    <text evidence="2 14">Porphyrin-containing compound metabolism; heme O biosynthesis; heme O from protoheme: step 1/1.</text>
</comment>
<dbReference type="Pfam" id="PF01040">
    <property type="entry name" value="UbiA"/>
    <property type="match status" value="1"/>
</dbReference>
<dbReference type="InterPro" id="IPR030470">
    <property type="entry name" value="UbiA_prenylTrfase_CS"/>
</dbReference>
<dbReference type="NCBIfam" id="TIGR01473">
    <property type="entry name" value="cyoE_ctaB"/>
    <property type="match status" value="1"/>
</dbReference>
<keyword evidence="5 14" id="KW-0808">Transferase</keyword>
<feature type="transmembrane region" description="Helical" evidence="14">
    <location>
        <begin position="328"/>
        <end position="354"/>
    </location>
</feature>
<comment type="subcellular location">
    <subcellularLocation>
        <location evidence="1 14">Cell membrane</location>
        <topology evidence="1 14">Multi-pass membrane protein</topology>
    </subcellularLocation>
</comment>
<feature type="region of interest" description="Disordered" evidence="15">
    <location>
        <begin position="1"/>
        <end position="26"/>
    </location>
</feature>
<feature type="transmembrane region" description="Helical" evidence="14">
    <location>
        <begin position="270"/>
        <end position="290"/>
    </location>
</feature>
<dbReference type="EC" id="2.5.1.141" evidence="3 14"/>
<dbReference type="EMBL" id="CABFNB010000139">
    <property type="protein sequence ID" value="VTZ64820.1"/>
    <property type="molecule type" value="Genomic_DNA"/>
</dbReference>
<dbReference type="UniPathway" id="UPA00834">
    <property type="reaction ID" value="UER00712"/>
</dbReference>
<comment type="catalytic activity">
    <reaction evidence="13 14">
        <text>heme b + (2E,6E)-farnesyl diphosphate + H2O = Fe(II)-heme o + diphosphate</text>
        <dbReference type="Rhea" id="RHEA:28070"/>
        <dbReference type="ChEBI" id="CHEBI:15377"/>
        <dbReference type="ChEBI" id="CHEBI:33019"/>
        <dbReference type="ChEBI" id="CHEBI:60344"/>
        <dbReference type="ChEBI" id="CHEBI:60530"/>
        <dbReference type="ChEBI" id="CHEBI:175763"/>
        <dbReference type="EC" id="2.5.1.141"/>
    </reaction>
</comment>
<evidence type="ECO:0000256" key="12">
    <source>
        <dbReference type="ARBA" id="ARBA00042475"/>
    </source>
</evidence>
<evidence type="ECO:0000256" key="1">
    <source>
        <dbReference type="ARBA" id="ARBA00004651"/>
    </source>
</evidence>
<evidence type="ECO:0000256" key="11">
    <source>
        <dbReference type="ARBA" id="ARBA00040810"/>
    </source>
</evidence>
<evidence type="ECO:0000256" key="7">
    <source>
        <dbReference type="ARBA" id="ARBA00022989"/>
    </source>
</evidence>
<evidence type="ECO:0000256" key="9">
    <source>
        <dbReference type="ARBA" id="ARBA00023136"/>
    </source>
</evidence>
<feature type="transmembrane region" description="Helical" evidence="14">
    <location>
        <begin position="101"/>
        <end position="121"/>
    </location>
</feature>
<dbReference type="Proteomes" id="UP000507954">
    <property type="component" value="Unassembled WGS sequence"/>
</dbReference>
<keyword evidence="7 14" id="KW-1133">Transmembrane helix</keyword>
<dbReference type="InterPro" id="IPR006369">
    <property type="entry name" value="Protohaem_IX_farnesylTrfase"/>
</dbReference>
<gene>
    <name evidence="14 16" type="primary">ctaB</name>
    <name evidence="16" type="ORF">EMEDMD4_70123</name>
</gene>
<evidence type="ECO:0000256" key="5">
    <source>
        <dbReference type="ARBA" id="ARBA00022679"/>
    </source>
</evidence>
<dbReference type="HAMAP" id="MF_00154">
    <property type="entry name" value="CyoE_CtaB"/>
    <property type="match status" value="1"/>
</dbReference>
<feature type="transmembrane region" description="Helical" evidence="14">
    <location>
        <begin position="76"/>
        <end position="95"/>
    </location>
</feature>